<dbReference type="InterPro" id="IPR029065">
    <property type="entry name" value="Enolase_C-like"/>
</dbReference>
<evidence type="ECO:0000259" key="1">
    <source>
        <dbReference type="SMART" id="SM00922"/>
    </source>
</evidence>
<dbReference type="SUPFAM" id="SSF51604">
    <property type="entry name" value="Enolase C-terminal domain-like"/>
    <property type="match status" value="1"/>
</dbReference>
<keyword evidence="3" id="KW-1185">Reference proteome</keyword>
<dbReference type="SUPFAM" id="SSF54826">
    <property type="entry name" value="Enolase N-terminal domain-like"/>
    <property type="match status" value="1"/>
</dbReference>
<feature type="domain" description="Mandelate racemase/muconate lactonizing enzyme C-terminal" evidence="1">
    <location>
        <begin position="145"/>
        <end position="247"/>
    </location>
</feature>
<dbReference type="InterPro" id="IPR013342">
    <property type="entry name" value="Mandelate_racemase_C"/>
</dbReference>
<dbReference type="RefSeq" id="WP_197003046.1">
    <property type="nucleotide sequence ID" value="NZ_BONS01000001.1"/>
</dbReference>
<evidence type="ECO:0000313" key="2">
    <source>
        <dbReference type="EMBL" id="MBG6136003.1"/>
    </source>
</evidence>
<reference evidence="2" key="1">
    <citation type="submission" date="2020-11" db="EMBL/GenBank/DDBJ databases">
        <title>Sequencing the genomes of 1000 actinobacteria strains.</title>
        <authorList>
            <person name="Klenk H.-P."/>
        </authorList>
    </citation>
    <scope>NUCLEOTIDE SEQUENCE</scope>
    <source>
        <strain evidence="2">DSM 45356</strain>
    </source>
</reference>
<evidence type="ECO:0000313" key="3">
    <source>
        <dbReference type="Proteomes" id="UP000622552"/>
    </source>
</evidence>
<sequence>MRAPDGPAPTPDGMGMIGNITLYRVAVSPRTSWLVLAVSDRGGVTGLGECSDAGAVGLVAARMSAWWAMLRSRDVLAERDAVLEELALRVTGLTDATVLGGLDQALSDLAARREGVPLWKWLGGSDPGAVDVYANINRAGGGREPSDVASVARAAVAAGFRAVKLAPFDVPGAGRLADIGLARVRAVRDAVGDDVDVMVDCHERLALDELDPILDPLADLGLLWLEDAVAIDRVEELRQLRSRTPLRLAGGEFAFAPGDVAPAVEAGVVDVLMPDVKHAGGLRRALALARVGAGTAVSLHNPCGPVATAASAHLTAACPGAIALEYAFGEVGWRADLVGGAERITDGRLAIAPGPGLGLDLDKSLPSVTVVWSTR</sequence>
<dbReference type="PANTHER" id="PTHR48080">
    <property type="entry name" value="D-GALACTONATE DEHYDRATASE-RELATED"/>
    <property type="match status" value="1"/>
</dbReference>
<dbReference type="GO" id="GO:0008869">
    <property type="term" value="F:galactonate dehydratase activity"/>
    <property type="evidence" value="ECO:0007669"/>
    <property type="project" value="UniProtKB-EC"/>
</dbReference>
<dbReference type="Gene3D" id="3.20.20.120">
    <property type="entry name" value="Enolase-like C-terminal domain"/>
    <property type="match status" value="1"/>
</dbReference>
<dbReference type="InterPro" id="IPR036849">
    <property type="entry name" value="Enolase-like_C_sf"/>
</dbReference>
<dbReference type="Gene3D" id="3.30.390.10">
    <property type="entry name" value="Enolase-like, N-terminal domain"/>
    <property type="match status" value="1"/>
</dbReference>
<keyword evidence="2" id="KW-0456">Lyase</keyword>
<dbReference type="InterPro" id="IPR013341">
    <property type="entry name" value="Mandelate_racemase_N_dom"/>
</dbReference>
<dbReference type="EC" id="4.2.1.6" evidence="2"/>
<proteinExistence type="predicted"/>
<protein>
    <submittedName>
        <fullName evidence="2">Galactonate dehydratase</fullName>
        <ecNumber evidence="2">4.2.1.6</ecNumber>
    </submittedName>
</protein>
<dbReference type="AlphaFoldDB" id="A0A8J7GQ59"/>
<comment type="caution">
    <text evidence="2">The sequence shown here is derived from an EMBL/GenBank/DDBJ whole genome shotgun (WGS) entry which is preliminary data.</text>
</comment>
<dbReference type="Pfam" id="PF02746">
    <property type="entry name" value="MR_MLE_N"/>
    <property type="match status" value="1"/>
</dbReference>
<dbReference type="InterPro" id="IPR034593">
    <property type="entry name" value="DgoD-like"/>
</dbReference>
<dbReference type="Pfam" id="PF13378">
    <property type="entry name" value="MR_MLE_C"/>
    <property type="match status" value="1"/>
</dbReference>
<dbReference type="EMBL" id="JADOUF010000001">
    <property type="protein sequence ID" value="MBG6136003.1"/>
    <property type="molecule type" value="Genomic_DNA"/>
</dbReference>
<gene>
    <name evidence="2" type="ORF">IW245_002197</name>
</gene>
<dbReference type="Proteomes" id="UP000622552">
    <property type="component" value="Unassembled WGS sequence"/>
</dbReference>
<dbReference type="SMART" id="SM00922">
    <property type="entry name" value="MR_MLE"/>
    <property type="match status" value="1"/>
</dbReference>
<dbReference type="InterPro" id="IPR029017">
    <property type="entry name" value="Enolase-like_N"/>
</dbReference>
<organism evidence="2 3">
    <name type="scientific">Longispora fulva</name>
    <dbReference type="NCBI Taxonomy" id="619741"/>
    <lineage>
        <taxon>Bacteria</taxon>
        <taxon>Bacillati</taxon>
        <taxon>Actinomycetota</taxon>
        <taxon>Actinomycetes</taxon>
        <taxon>Micromonosporales</taxon>
        <taxon>Micromonosporaceae</taxon>
        <taxon>Longispora</taxon>
    </lineage>
</organism>
<name>A0A8J7GQ59_9ACTN</name>
<accession>A0A8J7GQ59</accession>